<gene>
    <name evidence="1" type="ORF">TTAC_LOCUS3963</name>
</gene>
<accession>A0A0R3WT88</accession>
<organism evidence="3">
    <name type="scientific">Hydatigena taeniaeformis</name>
    <name type="common">Feline tapeworm</name>
    <name type="synonym">Taenia taeniaeformis</name>
    <dbReference type="NCBI Taxonomy" id="6205"/>
    <lineage>
        <taxon>Eukaryota</taxon>
        <taxon>Metazoa</taxon>
        <taxon>Spiralia</taxon>
        <taxon>Lophotrochozoa</taxon>
        <taxon>Platyhelminthes</taxon>
        <taxon>Cestoda</taxon>
        <taxon>Eucestoda</taxon>
        <taxon>Cyclophyllidea</taxon>
        <taxon>Taeniidae</taxon>
        <taxon>Hydatigera</taxon>
    </lineage>
</organism>
<dbReference type="EMBL" id="UYWX01003374">
    <property type="protein sequence ID" value="VDM23871.1"/>
    <property type="molecule type" value="Genomic_DNA"/>
</dbReference>
<reference evidence="1 2" key="2">
    <citation type="submission" date="2018-11" db="EMBL/GenBank/DDBJ databases">
        <authorList>
            <consortium name="Pathogen Informatics"/>
        </authorList>
    </citation>
    <scope>NUCLEOTIDE SEQUENCE [LARGE SCALE GENOMIC DNA]</scope>
</reference>
<sequence>MRYIGKYVKLRDDQFQLSLWGGDAVLNYVELQYDIFEDLMPLPVGFKSGHIHELRIQVPWTRLGSSSIVITLNTVECVLVFKRPGEQRQRRRLEADTLPLSDSPQPPSYLLSYLTRIWSNIEVVVKNLIIKFVEDDAVISVNIRSLDCFPTLSNWQRGVESQCSGNFCLHRLLRLTDMTLCIDQSDAKGHISTYQDPVIYRSSFDIRLQTVFTQNNKGLASICVANLFHSQSVEVNLNQVQVPLITRIFEILVALSNATIKWEVLSDGTSVEKQQNDGQHKDAVVGINEEDLARNQSWSQWAWSFVPSFPSLSSTYSEDDSCDFDQNDTSFEYIGKLRMCEARAEYVRLLYEDGLASAEEAAKTAQYRRGCLYRLRNYRNPLPALVLGVLMKRIQFHIKVTHQMCRSESKICKFLTTKNLRFNESTLNLFTITIENLGFQSVKDSGHFTSLQVGIGLLRISPLGEICPCGKKYTAVLSPHDLLSIHSTSGLLAGSASSDPLIKAFCGLFGTEISDNLCHPNQDVVDSQPSSPKSFVLPPFCRKDYHSTYGSDYPQRELPLALWFGSVFCQEADEQSIEGIIFFVSIQEWC</sequence>
<dbReference type="STRING" id="6205.A0A0R3WT88"/>
<dbReference type="InterPro" id="IPR039782">
    <property type="entry name" value="VPS13B"/>
</dbReference>
<dbReference type="Proteomes" id="UP000274429">
    <property type="component" value="Unassembled WGS sequence"/>
</dbReference>
<dbReference type="WBParaSite" id="TTAC_0000397801-mRNA-1">
    <property type="protein sequence ID" value="TTAC_0000397801-mRNA-1"/>
    <property type="gene ID" value="TTAC_0000397801"/>
</dbReference>
<evidence type="ECO:0000313" key="2">
    <source>
        <dbReference type="Proteomes" id="UP000274429"/>
    </source>
</evidence>
<keyword evidence="2" id="KW-1185">Reference proteome</keyword>
<dbReference type="OrthoDB" id="445152at2759"/>
<evidence type="ECO:0000313" key="3">
    <source>
        <dbReference type="WBParaSite" id="TTAC_0000397801-mRNA-1"/>
    </source>
</evidence>
<dbReference type="AlphaFoldDB" id="A0A0R3WT88"/>
<dbReference type="PANTHER" id="PTHR12517">
    <property type="entry name" value="VACUOLAR PROTEIN SORTING-ASSOCIATED PROTEIN 13B"/>
    <property type="match status" value="1"/>
</dbReference>
<proteinExistence type="predicted"/>
<evidence type="ECO:0000313" key="1">
    <source>
        <dbReference type="EMBL" id="VDM23871.1"/>
    </source>
</evidence>
<dbReference type="PANTHER" id="PTHR12517:SF0">
    <property type="entry name" value="INTERMEMBRANE LIPID TRANSFER PROTEIN VPS13B"/>
    <property type="match status" value="1"/>
</dbReference>
<name>A0A0R3WT88_HYDTA</name>
<reference evidence="3" key="1">
    <citation type="submission" date="2017-02" db="UniProtKB">
        <authorList>
            <consortium name="WormBaseParasite"/>
        </authorList>
    </citation>
    <scope>IDENTIFICATION</scope>
</reference>
<protein>
    <submittedName>
        <fullName evidence="3">Chorein_N domain-containing protein</fullName>
    </submittedName>
</protein>